<dbReference type="EMBL" id="JAEHOC010000103">
    <property type="protein sequence ID" value="KAG2422525.1"/>
    <property type="molecule type" value="Genomic_DNA"/>
</dbReference>
<dbReference type="AlphaFoldDB" id="A0A835SLC8"/>
<proteinExistence type="predicted"/>
<feature type="compositionally biased region" description="Low complexity" evidence="1">
    <location>
        <begin position="756"/>
        <end position="772"/>
    </location>
</feature>
<feature type="region of interest" description="Disordered" evidence="1">
    <location>
        <begin position="564"/>
        <end position="604"/>
    </location>
</feature>
<evidence type="ECO:0000313" key="2">
    <source>
        <dbReference type="EMBL" id="KAG2422525.1"/>
    </source>
</evidence>
<comment type="caution">
    <text evidence="2">The sequence shown here is derived from an EMBL/GenBank/DDBJ whole genome shotgun (WGS) entry which is preliminary data.</text>
</comment>
<reference evidence="2" key="1">
    <citation type="journal article" date="2020" name="bioRxiv">
        <title>Comparative genomics of Chlamydomonas.</title>
        <authorList>
            <person name="Craig R.J."/>
            <person name="Hasan A.R."/>
            <person name="Ness R.W."/>
            <person name="Keightley P.D."/>
        </authorList>
    </citation>
    <scope>NUCLEOTIDE SEQUENCE</scope>
    <source>
        <strain evidence="2">SAG 7.73</strain>
    </source>
</reference>
<protein>
    <submittedName>
        <fullName evidence="2">Uncharacterized protein</fullName>
    </submittedName>
</protein>
<sequence>MGYQSSMYLLGHFLNITFCDIWQDKGRVQWRSIADFLQHPDSYGVFEVITPKEGSSPGDRTQVVRLNAAQVRSAALEAGGPLDLGFSEEEPDPVAYRNAIAKAVQAGWPGKTVVSAFRRRVALELSAMRNGPLGDFSALSAVFTSRLRNVLGPDLLSRITALGSGRIHLKQLLARPHEGGPKDEAVTGAHALLRCVQLPYDACCVLDLHGLLEWHANGGGGGGGGAGPLGAAAPPRRGGGGVHIDLSGLVPRYGTPGADQESPYVSGGGGGSDREDGLTLPEAAVMAFPGVSAAAHLRRGLACRLAVAKGGGADDGSSSNSVEASLPRHTAPWSAIAPMVGASRAAAIQPSLKNPGPFRAFLLHPASGGAFDTVRLYVLNPNTGAKEAVDCVQLNPDALRRLAPGGASAAIAAAWPADDDFSRLRRAAAHVLSHWPRGGAAGDGAYTGQAGLVGAEIKKREPGLFGMYGGPNKGLFTKLDESGGRRVGGGGEAGGYLVYVREEGKEGFLRLKAHALWRDFPQQHNDVDLGLKVEVEVPAAAAGGAARGRPAAVAAAPAAPAASAADPWAGMAPPPEAAAASHDDYGGYGSGYGQQPQEASYDASGSGYDVYGGQYEGYDGESAAAAAPGGGAVAPAAPAPAAAESGVQHVMIMSLTPPVVTWVRDIAGFNTMIAHCQGVAQLGVAVHSAAGRVAAVGLYAPAANTASDGANSAWDAYGNPSIREPATVYLFRVTDVLGGGGAAGGGAPGADGGGATSTANGGAGSTSSLLSPPGGGLPGAKARLRALLESPMVVKVVHGCEQVLALSPALGGACMPSPLLDLRLLLRGLIALLPGAAEGAAPLPALPPPLPAAMALGPMGSMAQAGLAAHVAALQAALAGTGLWSDRPALLAALVVRHSAALREDMFGVKDWDSNPAAHEAALTVAAQHLPELYEAVQGEGLPWVAMACAAAAATKAMEKQAAAAAAL</sequence>
<gene>
    <name evidence="2" type="ORF">HXX76_015953</name>
</gene>
<organism evidence="2 3">
    <name type="scientific">Chlamydomonas incerta</name>
    <dbReference type="NCBI Taxonomy" id="51695"/>
    <lineage>
        <taxon>Eukaryota</taxon>
        <taxon>Viridiplantae</taxon>
        <taxon>Chlorophyta</taxon>
        <taxon>core chlorophytes</taxon>
        <taxon>Chlorophyceae</taxon>
        <taxon>CS clade</taxon>
        <taxon>Chlamydomonadales</taxon>
        <taxon>Chlamydomonadaceae</taxon>
        <taxon>Chlamydomonas</taxon>
    </lineage>
</organism>
<dbReference type="OrthoDB" id="541074at2759"/>
<feature type="compositionally biased region" description="Gly residues" evidence="1">
    <location>
        <begin position="744"/>
        <end position="755"/>
    </location>
</feature>
<dbReference type="Proteomes" id="UP000650467">
    <property type="component" value="Unassembled WGS sequence"/>
</dbReference>
<keyword evidence="3" id="KW-1185">Reference proteome</keyword>
<evidence type="ECO:0000313" key="3">
    <source>
        <dbReference type="Proteomes" id="UP000650467"/>
    </source>
</evidence>
<feature type="region of interest" description="Disordered" evidence="1">
    <location>
        <begin position="255"/>
        <end position="277"/>
    </location>
</feature>
<evidence type="ECO:0000256" key="1">
    <source>
        <dbReference type="SAM" id="MobiDB-lite"/>
    </source>
</evidence>
<name>A0A835SLC8_CHLIN</name>
<accession>A0A835SLC8</accession>
<feature type="region of interest" description="Disordered" evidence="1">
    <location>
        <begin position="744"/>
        <end position="776"/>
    </location>
</feature>